<dbReference type="Pfam" id="PF05504">
    <property type="entry name" value="Spore_GerAC"/>
    <property type="match status" value="1"/>
</dbReference>
<dbReference type="Gene3D" id="3.30.300.210">
    <property type="entry name" value="Nutrient germinant receptor protein C, domain 3"/>
    <property type="match status" value="1"/>
</dbReference>
<sequence>MKKTKKHLIFFFILVCIVSLLGCNRTRIIDKISIVHVFGFDQADNGELVGTALFPQYTKSKSSDQIEYLEEQASSSVLFVPKMAAHTSTPVELSKIRVLLFGKKYAEAGIQDMVDRFMTTPQLGTNIHIAVSTHSARETLNTFKKEKSLTLADRIEHNMQGQSLPTMNLHVFLNHFYGEGMDAYVPMINIDEKDMVSVEGMGVFKGDKFKLQLDSEQTALFSILEDYRSQATFKIPLDERNRSEIIIIKAFRSKSKWDWNPKKKQMNLRLQLEMTMSQHPRKYNLEKVQEINKIKKLIGTNLEKGIRDLLLTFKEYEVDPLGIGNIVRSKDRNWDEASFYQLYPTLPIHVDVNLQIIHSGLES</sequence>
<dbReference type="Proteomes" id="UP000769780">
    <property type="component" value="Unassembled WGS sequence"/>
</dbReference>
<comment type="caution">
    <text evidence="10">The sequence shown here is derived from an EMBL/GenBank/DDBJ whole genome shotgun (WGS) entry which is preliminary data.</text>
</comment>
<dbReference type="NCBIfam" id="TIGR02887">
    <property type="entry name" value="spore_ger_x_C"/>
    <property type="match status" value="1"/>
</dbReference>
<dbReference type="PANTHER" id="PTHR35789">
    <property type="entry name" value="SPORE GERMINATION PROTEIN B3"/>
    <property type="match status" value="1"/>
</dbReference>
<dbReference type="InterPro" id="IPR008844">
    <property type="entry name" value="Spore_GerAC-like"/>
</dbReference>
<feature type="domain" description="Spore germination GerAC-like C-terminal" evidence="8">
    <location>
        <begin position="199"/>
        <end position="360"/>
    </location>
</feature>
<keyword evidence="3" id="KW-0309">Germination</keyword>
<keyword evidence="4" id="KW-0732">Signal</keyword>
<evidence type="ECO:0000259" key="8">
    <source>
        <dbReference type="Pfam" id="PF05504"/>
    </source>
</evidence>
<evidence type="ECO:0000256" key="4">
    <source>
        <dbReference type="ARBA" id="ARBA00022729"/>
    </source>
</evidence>
<evidence type="ECO:0000256" key="5">
    <source>
        <dbReference type="ARBA" id="ARBA00023136"/>
    </source>
</evidence>
<keyword evidence="6" id="KW-0564">Palmitate</keyword>
<keyword evidence="5" id="KW-0472">Membrane</keyword>
<dbReference type="InterPro" id="IPR057336">
    <property type="entry name" value="GerAC_N"/>
</dbReference>
<comment type="subcellular location">
    <subcellularLocation>
        <location evidence="1">Membrane</location>
        <topology evidence="1">Lipid-anchor</topology>
    </subcellularLocation>
</comment>
<evidence type="ECO:0000256" key="7">
    <source>
        <dbReference type="ARBA" id="ARBA00023288"/>
    </source>
</evidence>
<dbReference type="EMBL" id="JACWFH010000020">
    <property type="protein sequence ID" value="MBY0098216.1"/>
    <property type="molecule type" value="Genomic_DNA"/>
</dbReference>
<gene>
    <name evidence="10" type="ORF">H0185_15560</name>
</gene>
<protein>
    <submittedName>
        <fullName evidence="10">Ger(X)C family spore germination protein</fullName>
    </submittedName>
</protein>
<dbReference type="InterPro" id="IPR038501">
    <property type="entry name" value="Spore_GerAC_C_sf"/>
</dbReference>
<evidence type="ECO:0000313" key="11">
    <source>
        <dbReference type="Proteomes" id="UP000769780"/>
    </source>
</evidence>
<evidence type="ECO:0000256" key="3">
    <source>
        <dbReference type="ARBA" id="ARBA00022544"/>
    </source>
</evidence>
<evidence type="ECO:0000256" key="2">
    <source>
        <dbReference type="ARBA" id="ARBA00007886"/>
    </source>
</evidence>
<dbReference type="PANTHER" id="PTHR35789:SF1">
    <property type="entry name" value="SPORE GERMINATION PROTEIN B3"/>
    <property type="match status" value="1"/>
</dbReference>
<evidence type="ECO:0000256" key="1">
    <source>
        <dbReference type="ARBA" id="ARBA00004635"/>
    </source>
</evidence>
<dbReference type="RefSeq" id="WP_221874436.1">
    <property type="nucleotide sequence ID" value="NZ_JACWFH010000020.1"/>
</dbReference>
<feature type="domain" description="Spore germination protein N-terminal" evidence="9">
    <location>
        <begin position="27"/>
        <end position="189"/>
    </location>
</feature>
<comment type="similarity">
    <text evidence="2">Belongs to the GerABKC lipoprotein family.</text>
</comment>
<organism evidence="10 11">
    <name type="scientific">Mesobacillus maritimus</name>
    <dbReference type="NCBI Taxonomy" id="1643336"/>
    <lineage>
        <taxon>Bacteria</taxon>
        <taxon>Bacillati</taxon>
        <taxon>Bacillota</taxon>
        <taxon>Bacilli</taxon>
        <taxon>Bacillales</taxon>
        <taxon>Bacillaceae</taxon>
        <taxon>Mesobacillus</taxon>
    </lineage>
</organism>
<dbReference type="Pfam" id="PF25198">
    <property type="entry name" value="Spore_GerAC_N"/>
    <property type="match status" value="1"/>
</dbReference>
<dbReference type="InterPro" id="IPR046953">
    <property type="entry name" value="Spore_GerAC-like_C"/>
</dbReference>
<proteinExistence type="inferred from homology"/>
<evidence type="ECO:0000256" key="6">
    <source>
        <dbReference type="ARBA" id="ARBA00023139"/>
    </source>
</evidence>
<keyword evidence="11" id="KW-1185">Reference proteome</keyword>
<reference evidence="10 11" key="1">
    <citation type="submission" date="2020-07" db="EMBL/GenBank/DDBJ databases">
        <title>Fungal Genomes of the International Space Station.</title>
        <authorList>
            <person name="Seuylemezian A."/>
            <person name="Singh N.K."/>
            <person name="Wood J."/>
            <person name="Venkateswaran K."/>
        </authorList>
    </citation>
    <scope>NUCLEOTIDE SEQUENCE [LARGE SCALE GENOMIC DNA]</scope>
    <source>
        <strain evidence="10 11">PL-B2</strain>
    </source>
</reference>
<name>A0ABS7K7G8_9BACI</name>
<keyword evidence="7" id="KW-0449">Lipoprotein</keyword>
<dbReference type="PROSITE" id="PS51257">
    <property type="entry name" value="PROKAR_LIPOPROTEIN"/>
    <property type="match status" value="1"/>
</dbReference>
<evidence type="ECO:0000313" key="10">
    <source>
        <dbReference type="EMBL" id="MBY0098216.1"/>
    </source>
</evidence>
<accession>A0ABS7K7G8</accession>
<evidence type="ECO:0000259" key="9">
    <source>
        <dbReference type="Pfam" id="PF25198"/>
    </source>
</evidence>